<sequence>MLPGPAATSSDKRTLINNYEFIKTIGEGSFAKVKLAHHIPTGTEVAIKVIEKNQLSSTGIKTLSLEFQSLKALERLNIIKLFEVIDTKERLFLTMEHMSRGDMYDYLEDHGPMTEEEARGKFWQVVSALHYCHQKGIIHQDLKPDNILLDTELNVKLMDFGLSNVFTGGKLRTYCGSVHCMALEILQHQNYDGPPVDVWSLDVLLYTMVTASLPFPGDDFVTWEQQGLRGRFLLPMHLSSECRRLLKKMMTLNPRKRTTLQDIMNDPWVNMGQEKLRPYRELPCDKRDPWVTDGMRNKGSSPPTCKVQPEVSVLGVRHSHSQSRLPTWFHKADQRAEEHQGSGLKAEEPASPLPSLESRTTTPRSTPQSSPGAVPSTHSSSKSRGAPGRINCPHGGQPDGVTPDSPSGPSQGWRGATGRFFSFLRCFCFCLPCKKKHGKRNRVKPL</sequence>
<evidence type="ECO:0000259" key="13">
    <source>
        <dbReference type="PROSITE" id="PS50011"/>
    </source>
</evidence>
<dbReference type="Gene3D" id="1.10.510.10">
    <property type="entry name" value="Transferase(Phosphotransferase) domain 1"/>
    <property type="match status" value="1"/>
</dbReference>
<dbReference type="Pfam" id="PF00069">
    <property type="entry name" value="Pkinase"/>
    <property type="match status" value="1"/>
</dbReference>
<dbReference type="InterPro" id="IPR017441">
    <property type="entry name" value="Protein_kinase_ATP_BS"/>
</dbReference>
<evidence type="ECO:0000256" key="10">
    <source>
        <dbReference type="PROSITE-ProRule" id="PRU10141"/>
    </source>
</evidence>
<dbReference type="GO" id="GO:0005737">
    <property type="term" value="C:cytoplasm"/>
    <property type="evidence" value="ECO:0007669"/>
    <property type="project" value="TreeGrafter"/>
</dbReference>
<keyword evidence="3" id="KW-0808">Transferase</keyword>
<comment type="similarity">
    <text evidence="7">Belongs to the protein kinase superfamily. CAMK Ser/Thr protein kinase family. Smok subfamily.</text>
</comment>
<dbReference type="EC" id="2.7.11.1" evidence="1"/>
<keyword evidence="15" id="KW-1185">Reference proteome</keyword>
<dbReference type="GO" id="GO:0005524">
    <property type="term" value="F:ATP binding"/>
    <property type="evidence" value="ECO:0007669"/>
    <property type="project" value="UniProtKB-UniRule"/>
</dbReference>
<evidence type="ECO:0000256" key="9">
    <source>
        <dbReference type="ARBA" id="ARBA00048679"/>
    </source>
</evidence>
<dbReference type="InterPro" id="IPR000719">
    <property type="entry name" value="Prot_kinase_dom"/>
</dbReference>
<evidence type="ECO:0000256" key="7">
    <source>
        <dbReference type="ARBA" id="ARBA00038181"/>
    </source>
</evidence>
<evidence type="ECO:0000256" key="3">
    <source>
        <dbReference type="ARBA" id="ARBA00022679"/>
    </source>
</evidence>
<feature type="compositionally biased region" description="Basic and acidic residues" evidence="12">
    <location>
        <begin position="331"/>
        <end position="348"/>
    </location>
</feature>
<keyword evidence="4 10" id="KW-0547">Nucleotide-binding</keyword>
<dbReference type="SMART" id="SM00220">
    <property type="entry name" value="S_TKc"/>
    <property type="match status" value="1"/>
</dbReference>
<keyword evidence="2 11" id="KW-0723">Serine/threonine-protein kinase</keyword>
<comment type="caution">
    <text evidence="14">The sequence shown here is derived from an EMBL/GenBank/DDBJ whole genome shotgun (WGS) entry which is preliminary data.</text>
</comment>
<evidence type="ECO:0000313" key="15">
    <source>
        <dbReference type="Proteomes" id="UP000551758"/>
    </source>
</evidence>
<dbReference type="PROSITE" id="PS00108">
    <property type="entry name" value="PROTEIN_KINASE_ST"/>
    <property type="match status" value="1"/>
</dbReference>
<evidence type="ECO:0000256" key="2">
    <source>
        <dbReference type="ARBA" id="ARBA00022527"/>
    </source>
</evidence>
<comment type="catalytic activity">
    <reaction evidence="8">
        <text>L-threonyl-[protein] + ATP = O-phospho-L-threonyl-[protein] + ADP + H(+)</text>
        <dbReference type="Rhea" id="RHEA:46608"/>
        <dbReference type="Rhea" id="RHEA-COMP:11060"/>
        <dbReference type="Rhea" id="RHEA-COMP:11605"/>
        <dbReference type="ChEBI" id="CHEBI:15378"/>
        <dbReference type="ChEBI" id="CHEBI:30013"/>
        <dbReference type="ChEBI" id="CHEBI:30616"/>
        <dbReference type="ChEBI" id="CHEBI:61977"/>
        <dbReference type="ChEBI" id="CHEBI:456216"/>
        <dbReference type="EC" id="2.7.11.1"/>
    </reaction>
</comment>
<dbReference type="InterPro" id="IPR008271">
    <property type="entry name" value="Ser/Thr_kinase_AS"/>
</dbReference>
<dbReference type="GO" id="GO:0000226">
    <property type="term" value="P:microtubule cytoskeleton organization"/>
    <property type="evidence" value="ECO:0007669"/>
    <property type="project" value="TreeGrafter"/>
</dbReference>
<dbReference type="CDD" id="cd14003">
    <property type="entry name" value="STKc_AMPK-like"/>
    <property type="match status" value="1"/>
</dbReference>
<organism evidence="14 15">
    <name type="scientific">Diceros bicornis minor</name>
    <name type="common">South-central black rhinoceros</name>
    <dbReference type="NCBI Taxonomy" id="77932"/>
    <lineage>
        <taxon>Eukaryota</taxon>
        <taxon>Metazoa</taxon>
        <taxon>Chordata</taxon>
        <taxon>Craniata</taxon>
        <taxon>Vertebrata</taxon>
        <taxon>Euteleostomi</taxon>
        <taxon>Mammalia</taxon>
        <taxon>Eutheria</taxon>
        <taxon>Laurasiatheria</taxon>
        <taxon>Perissodactyla</taxon>
        <taxon>Rhinocerotidae</taxon>
        <taxon>Diceros</taxon>
    </lineage>
</organism>
<feature type="domain" description="Protein kinase" evidence="13">
    <location>
        <begin position="19"/>
        <end position="269"/>
    </location>
</feature>
<reference evidence="14 15" key="1">
    <citation type="journal article" date="2020" name="Mol. Biol. Evol.">
        <title>Interspecific Gene Flow and the Evolution of Specialization in Black and White Rhinoceros.</title>
        <authorList>
            <person name="Moodley Y."/>
            <person name="Westbury M.V."/>
            <person name="Russo I.M."/>
            <person name="Gopalakrishnan S."/>
            <person name="Rakotoarivelo A."/>
            <person name="Olsen R.A."/>
            <person name="Prost S."/>
            <person name="Tunstall T."/>
            <person name="Ryder O.A."/>
            <person name="Dalen L."/>
            <person name="Bruford M.W."/>
        </authorList>
    </citation>
    <scope>NUCLEOTIDE SEQUENCE [LARGE SCALE GENOMIC DNA]</scope>
    <source>
        <strain evidence="14">SBR-YM</strain>
        <tissue evidence="14">Skin</tissue>
    </source>
</reference>
<dbReference type="FunFam" id="3.30.200.20:FF:000003">
    <property type="entry name" value="Non-specific serine/threonine protein kinase"/>
    <property type="match status" value="1"/>
</dbReference>
<evidence type="ECO:0000256" key="11">
    <source>
        <dbReference type="RuleBase" id="RU000304"/>
    </source>
</evidence>
<protein>
    <recommendedName>
        <fullName evidence="1">non-specific serine/threonine protein kinase</fullName>
        <ecNumber evidence="1">2.7.11.1</ecNumber>
    </recommendedName>
</protein>
<evidence type="ECO:0000256" key="1">
    <source>
        <dbReference type="ARBA" id="ARBA00012513"/>
    </source>
</evidence>
<evidence type="ECO:0000256" key="5">
    <source>
        <dbReference type="ARBA" id="ARBA00022777"/>
    </source>
</evidence>
<dbReference type="SUPFAM" id="SSF56112">
    <property type="entry name" value="Protein kinase-like (PK-like)"/>
    <property type="match status" value="1"/>
</dbReference>
<feature type="binding site" evidence="10">
    <location>
        <position position="48"/>
    </location>
    <ligand>
        <name>ATP</name>
        <dbReference type="ChEBI" id="CHEBI:30616"/>
    </ligand>
</feature>
<dbReference type="PROSITE" id="PS00107">
    <property type="entry name" value="PROTEIN_KINASE_ATP"/>
    <property type="match status" value="1"/>
</dbReference>
<evidence type="ECO:0000256" key="6">
    <source>
        <dbReference type="ARBA" id="ARBA00022840"/>
    </source>
</evidence>
<feature type="compositionally biased region" description="Low complexity" evidence="12">
    <location>
        <begin position="354"/>
        <end position="371"/>
    </location>
</feature>
<evidence type="ECO:0000256" key="8">
    <source>
        <dbReference type="ARBA" id="ARBA00047899"/>
    </source>
</evidence>
<dbReference type="FunFam" id="1.10.510.10:FF:000002">
    <property type="entry name" value="Non-specific serine/threonine protein kinase"/>
    <property type="match status" value="1"/>
</dbReference>
<gene>
    <name evidence="14" type="ORF">HPG69_008034</name>
</gene>
<keyword evidence="5" id="KW-0418">Kinase</keyword>
<dbReference type="GO" id="GO:0050321">
    <property type="term" value="F:tau-protein kinase activity"/>
    <property type="evidence" value="ECO:0007669"/>
    <property type="project" value="TreeGrafter"/>
</dbReference>
<dbReference type="EMBL" id="JACDTQ010001388">
    <property type="protein sequence ID" value="KAF5922661.1"/>
    <property type="molecule type" value="Genomic_DNA"/>
</dbReference>
<dbReference type="PANTHER" id="PTHR24346:SF56">
    <property type="entry name" value="SERINE_THREONINE-PROTEIN KINASE MARK2"/>
    <property type="match status" value="1"/>
</dbReference>
<dbReference type="PROSITE" id="PS50011">
    <property type="entry name" value="PROTEIN_KINASE_DOM"/>
    <property type="match status" value="1"/>
</dbReference>
<evidence type="ECO:0000256" key="12">
    <source>
        <dbReference type="SAM" id="MobiDB-lite"/>
    </source>
</evidence>
<dbReference type="GO" id="GO:0035556">
    <property type="term" value="P:intracellular signal transduction"/>
    <property type="evidence" value="ECO:0007669"/>
    <property type="project" value="TreeGrafter"/>
</dbReference>
<dbReference type="InterPro" id="IPR011009">
    <property type="entry name" value="Kinase-like_dom_sf"/>
</dbReference>
<comment type="catalytic activity">
    <reaction evidence="9">
        <text>L-seryl-[protein] + ATP = O-phospho-L-seryl-[protein] + ADP + H(+)</text>
        <dbReference type="Rhea" id="RHEA:17989"/>
        <dbReference type="Rhea" id="RHEA-COMP:9863"/>
        <dbReference type="Rhea" id="RHEA-COMP:11604"/>
        <dbReference type="ChEBI" id="CHEBI:15378"/>
        <dbReference type="ChEBI" id="CHEBI:29999"/>
        <dbReference type="ChEBI" id="CHEBI:30616"/>
        <dbReference type="ChEBI" id="CHEBI:83421"/>
        <dbReference type="ChEBI" id="CHEBI:456216"/>
        <dbReference type="EC" id="2.7.11.1"/>
    </reaction>
</comment>
<keyword evidence="6 10" id="KW-0067">ATP-binding</keyword>
<proteinExistence type="inferred from homology"/>
<name>A0A7J7F3U0_DICBM</name>
<dbReference type="Proteomes" id="UP000551758">
    <property type="component" value="Unassembled WGS sequence"/>
</dbReference>
<accession>A0A7J7F3U0</accession>
<evidence type="ECO:0000313" key="14">
    <source>
        <dbReference type="EMBL" id="KAF5922661.1"/>
    </source>
</evidence>
<feature type="region of interest" description="Disordered" evidence="12">
    <location>
        <begin position="331"/>
        <end position="413"/>
    </location>
</feature>
<dbReference type="PANTHER" id="PTHR24346">
    <property type="entry name" value="MAP/MICROTUBULE AFFINITY-REGULATING KINASE"/>
    <property type="match status" value="1"/>
</dbReference>
<evidence type="ECO:0000256" key="4">
    <source>
        <dbReference type="ARBA" id="ARBA00022741"/>
    </source>
</evidence>
<dbReference type="AlphaFoldDB" id="A0A7J7F3U0"/>